<dbReference type="SMART" id="SM00822">
    <property type="entry name" value="PKS_KR"/>
    <property type="match status" value="1"/>
</dbReference>
<dbReference type="Pfam" id="PF13561">
    <property type="entry name" value="adh_short_C2"/>
    <property type="match status" value="1"/>
</dbReference>
<organism evidence="4 5">
    <name type="scientific">Selenomonas flueggei ATCC 43531</name>
    <dbReference type="NCBI Taxonomy" id="638302"/>
    <lineage>
        <taxon>Bacteria</taxon>
        <taxon>Bacillati</taxon>
        <taxon>Bacillota</taxon>
        <taxon>Negativicutes</taxon>
        <taxon>Selenomonadales</taxon>
        <taxon>Selenomonadaceae</taxon>
        <taxon>Selenomonas</taxon>
    </lineage>
</organism>
<dbReference type="PANTHER" id="PTHR42760:SF133">
    <property type="entry name" value="3-OXOACYL-[ACYL-CARRIER-PROTEIN] REDUCTASE"/>
    <property type="match status" value="1"/>
</dbReference>
<dbReference type="PRINTS" id="PR00081">
    <property type="entry name" value="GDHRDH"/>
</dbReference>
<evidence type="ECO:0000256" key="1">
    <source>
        <dbReference type="ARBA" id="ARBA00006484"/>
    </source>
</evidence>
<dbReference type="InterPro" id="IPR036291">
    <property type="entry name" value="NAD(P)-bd_dom_sf"/>
</dbReference>
<dbReference type="RefSeq" id="WP_006689794.1">
    <property type="nucleotide sequence ID" value="NZ_GG694006.1"/>
</dbReference>
<dbReference type="OrthoDB" id="9803333at2"/>
<dbReference type="CDD" id="cd05233">
    <property type="entry name" value="SDR_c"/>
    <property type="match status" value="1"/>
</dbReference>
<sequence>MKNQVFAVDAFAGKTALISGGTSGIGRAAAAIFLDAGAQVVLMGRDEERGSEALHFLSGAERASFCAGDVRFSQDCRRAVEKTMACCGALDILVNAAGVYEEGAIDHIAPQELDALIDTNLKGTIYLTQAALPCLRQTHGNIVNIASDAGLHGNYFCAAYAATKGAVVALTRSLALETAHDGVRVNAVAPADVLTPLTEHQLCPHLSREDQLREMASIYPLGRIGTAEEAAAVAVFLASSAAAWITGSVYTVDGGLTA</sequence>
<name>C4V3G6_9FIRM</name>
<dbReference type="PRINTS" id="PR00080">
    <property type="entry name" value="SDRFAMILY"/>
</dbReference>
<dbReference type="GO" id="GO:0048038">
    <property type="term" value="F:quinone binding"/>
    <property type="evidence" value="ECO:0007669"/>
    <property type="project" value="TreeGrafter"/>
</dbReference>
<dbReference type="SUPFAM" id="SSF51735">
    <property type="entry name" value="NAD(P)-binding Rossmann-fold domains"/>
    <property type="match status" value="1"/>
</dbReference>
<evidence type="ECO:0000313" key="4">
    <source>
        <dbReference type="EMBL" id="EEQ48580.1"/>
    </source>
</evidence>
<dbReference type="InterPro" id="IPR020904">
    <property type="entry name" value="Sc_DH/Rdtase_CS"/>
</dbReference>
<proteinExistence type="inferred from homology"/>
<dbReference type="PROSITE" id="PS00061">
    <property type="entry name" value="ADH_SHORT"/>
    <property type="match status" value="1"/>
</dbReference>
<dbReference type="EMBL" id="ACLA01000014">
    <property type="protein sequence ID" value="EEQ48580.1"/>
    <property type="molecule type" value="Genomic_DNA"/>
</dbReference>
<dbReference type="NCBIfam" id="NF005559">
    <property type="entry name" value="PRK07231.1"/>
    <property type="match status" value="1"/>
</dbReference>
<dbReference type="Gene3D" id="3.40.50.720">
    <property type="entry name" value="NAD(P)-binding Rossmann-like Domain"/>
    <property type="match status" value="1"/>
</dbReference>
<dbReference type="GO" id="GO:0006633">
    <property type="term" value="P:fatty acid biosynthetic process"/>
    <property type="evidence" value="ECO:0007669"/>
    <property type="project" value="TreeGrafter"/>
</dbReference>
<dbReference type="HOGENOM" id="CLU_010194_2_10_9"/>
<dbReference type="Proteomes" id="UP000005309">
    <property type="component" value="Unassembled WGS sequence"/>
</dbReference>
<reference evidence="4 5" key="1">
    <citation type="submission" date="2009-04" db="EMBL/GenBank/DDBJ databases">
        <authorList>
            <person name="Qin X."/>
            <person name="Bachman B."/>
            <person name="Battles P."/>
            <person name="Bell A."/>
            <person name="Bess C."/>
            <person name="Bickham C."/>
            <person name="Chaboub L."/>
            <person name="Chen D."/>
            <person name="Coyle M."/>
            <person name="Deiros D.R."/>
            <person name="Dinh H."/>
            <person name="Forbes L."/>
            <person name="Fowler G."/>
            <person name="Francisco L."/>
            <person name="Fu Q."/>
            <person name="Gubbala S."/>
            <person name="Hale W."/>
            <person name="Han Y."/>
            <person name="Hemphill L."/>
            <person name="Highlander S.K."/>
            <person name="Hirani K."/>
            <person name="Hogues M."/>
            <person name="Jackson L."/>
            <person name="Jakkamsetti A."/>
            <person name="Javaid M."/>
            <person name="Jiang H."/>
            <person name="Korchina V."/>
            <person name="Kovar C."/>
            <person name="Lara F."/>
            <person name="Lee S."/>
            <person name="Mata R."/>
            <person name="Mathew T."/>
            <person name="Moen C."/>
            <person name="Morales K."/>
            <person name="Munidasa M."/>
            <person name="Nazareth L."/>
            <person name="Ngo R."/>
            <person name="Nguyen L."/>
            <person name="Okwuonu G."/>
            <person name="Ongeri F."/>
            <person name="Patil S."/>
            <person name="Petrosino J."/>
            <person name="Pham C."/>
            <person name="Pham P."/>
            <person name="Pu L.-L."/>
            <person name="Puazo M."/>
            <person name="Raj R."/>
            <person name="Reid J."/>
            <person name="Rouhana J."/>
            <person name="Saada N."/>
            <person name="Shang Y."/>
            <person name="Simmons D."/>
            <person name="Thornton R."/>
            <person name="Warren J."/>
            <person name="Weissenberger G."/>
            <person name="Zhang J."/>
            <person name="Zhang L."/>
            <person name="Zhou C."/>
            <person name="Zhu D."/>
            <person name="Muzny D."/>
            <person name="Worley K."/>
            <person name="Gibbs R."/>
        </authorList>
    </citation>
    <scope>NUCLEOTIDE SEQUENCE [LARGE SCALE GENOMIC DNA]</scope>
    <source>
        <strain evidence="4 5">ATCC 43531</strain>
    </source>
</reference>
<evidence type="ECO:0000313" key="5">
    <source>
        <dbReference type="Proteomes" id="UP000005309"/>
    </source>
</evidence>
<evidence type="ECO:0000259" key="3">
    <source>
        <dbReference type="SMART" id="SM00822"/>
    </source>
</evidence>
<evidence type="ECO:0000256" key="2">
    <source>
        <dbReference type="ARBA" id="ARBA00023002"/>
    </source>
</evidence>
<accession>C4V3G6</accession>
<dbReference type="eggNOG" id="COG1028">
    <property type="taxonomic scope" value="Bacteria"/>
</dbReference>
<gene>
    <name evidence="4" type="primary">fabG2</name>
    <name evidence="4" type="ORF">HMPREF0908_1060</name>
</gene>
<dbReference type="InterPro" id="IPR002347">
    <property type="entry name" value="SDR_fam"/>
</dbReference>
<comment type="similarity">
    <text evidence="1">Belongs to the short-chain dehydrogenases/reductases (SDR) family.</text>
</comment>
<dbReference type="GO" id="GO:0008206">
    <property type="term" value="P:bile acid metabolic process"/>
    <property type="evidence" value="ECO:0007669"/>
    <property type="project" value="UniProtKB-ARBA"/>
</dbReference>
<dbReference type="AlphaFoldDB" id="C4V3G6"/>
<keyword evidence="5" id="KW-1185">Reference proteome</keyword>
<dbReference type="InterPro" id="IPR057326">
    <property type="entry name" value="KR_dom"/>
</dbReference>
<dbReference type="EC" id="1.1.1.100" evidence="4"/>
<comment type="caution">
    <text evidence="4">The sequence shown here is derived from an EMBL/GenBank/DDBJ whole genome shotgun (WGS) entry which is preliminary data.</text>
</comment>
<protein>
    <submittedName>
        <fullName evidence="4">Oxidoreductase, short chain dehydrogenase/reductase family protein</fullName>
        <ecNumber evidence="4">1.1.1.100</ecNumber>
    </submittedName>
</protein>
<keyword evidence="2 4" id="KW-0560">Oxidoreductase</keyword>
<dbReference type="PANTHER" id="PTHR42760">
    <property type="entry name" value="SHORT-CHAIN DEHYDROGENASES/REDUCTASES FAMILY MEMBER"/>
    <property type="match status" value="1"/>
</dbReference>
<dbReference type="STRING" id="638302.HMPREF0908_1060"/>
<feature type="domain" description="Ketoreductase" evidence="3">
    <location>
        <begin position="14"/>
        <end position="191"/>
    </location>
</feature>
<dbReference type="FunFam" id="3.40.50.720:FF:000084">
    <property type="entry name" value="Short-chain dehydrogenase reductase"/>
    <property type="match status" value="1"/>
</dbReference>
<dbReference type="GO" id="GO:0004316">
    <property type="term" value="F:3-oxoacyl-[acyl-carrier-protein] reductase (NADPH) activity"/>
    <property type="evidence" value="ECO:0007669"/>
    <property type="project" value="UniProtKB-EC"/>
</dbReference>